<organism evidence="4 5">
    <name type="scientific">Ottowia testudinis</name>
    <dbReference type="NCBI Taxonomy" id="2816950"/>
    <lineage>
        <taxon>Bacteria</taxon>
        <taxon>Pseudomonadati</taxon>
        <taxon>Pseudomonadota</taxon>
        <taxon>Betaproteobacteria</taxon>
        <taxon>Burkholderiales</taxon>
        <taxon>Comamonadaceae</taxon>
        <taxon>Ottowia</taxon>
    </lineage>
</organism>
<accession>A0A975H5Y7</accession>
<protein>
    <recommendedName>
        <fullName evidence="3">Sialate O-acetylesterase domain-containing protein</fullName>
    </recommendedName>
</protein>
<proteinExistence type="predicted"/>
<evidence type="ECO:0000256" key="2">
    <source>
        <dbReference type="SAM" id="SignalP"/>
    </source>
</evidence>
<keyword evidence="1" id="KW-0378">Hydrolase</keyword>
<feature type="domain" description="Sialate O-acetylesterase" evidence="3">
    <location>
        <begin position="48"/>
        <end position="326"/>
    </location>
</feature>
<gene>
    <name evidence="4" type="ORF">J1M35_00545</name>
</gene>
<reference evidence="4" key="1">
    <citation type="submission" date="2021-03" db="EMBL/GenBank/DDBJ databases">
        <title>Ottowia sp. 27C isolated from the cloaca of a Giant Asian pond turtle (Heosemys grandis).</title>
        <authorList>
            <person name="Spergser J."/>
            <person name="Busse H.-J."/>
        </authorList>
    </citation>
    <scope>NUCLEOTIDE SEQUENCE</scope>
    <source>
        <strain evidence="4">27C</strain>
    </source>
</reference>
<evidence type="ECO:0000256" key="1">
    <source>
        <dbReference type="ARBA" id="ARBA00022801"/>
    </source>
</evidence>
<dbReference type="Pfam" id="PF03629">
    <property type="entry name" value="SASA"/>
    <property type="match status" value="1"/>
</dbReference>
<evidence type="ECO:0000313" key="4">
    <source>
        <dbReference type="EMBL" id="QTD45452.1"/>
    </source>
</evidence>
<sequence>MKFGIGFFIVCVRSCAAQILIWLACAFFLLVGLSAHAQQCTEPKLPERDLYILIGQSNAAGLASVKDLVPPAKDYISANANYSNVQIYGVYGATSEIAGKDDADKSPAVSWSKFARWETVKPGFGFKNLLGNERYFPYLTSVLELFGPELPLAHYISKDIVGDKYILKLAISNTALAESEYLDSWTPGGHLYKELMSMIFDASLAKSKVARLKVAAIFFMHGESDSMSLPWANAYEKNLKNLIERLRADIFKAKCSGIKNIPFVMTRVQNNEKWIFRDAVRRSQEKLSRTLLRVKLINTDDLSDGMAFDGVHFNKYGQMRIAERFYFAIKEY</sequence>
<keyword evidence="2" id="KW-0732">Signal</keyword>
<dbReference type="KEGG" id="otd:J1M35_00545"/>
<dbReference type="PANTHER" id="PTHR31988">
    <property type="entry name" value="ESTERASE, PUTATIVE (DUF303)-RELATED"/>
    <property type="match status" value="1"/>
</dbReference>
<dbReference type="SUPFAM" id="SSF52266">
    <property type="entry name" value="SGNH hydrolase"/>
    <property type="match status" value="1"/>
</dbReference>
<dbReference type="AlphaFoldDB" id="A0A975H5Y7"/>
<dbReference type="GO" id="GO:0016788">
    <property type="term" value="F:hydrolase activity, acting on ester bonds"/>
    <property type="evidence" value="ECO:0007669"/>
    <property type="project" value="UniProtKB-ARBA"/>
</dbReference>
<dbReference type="EMBL" id="CP071796">
    <property type="protein sequence ID" value="QTD45452.1"/>
    <property type="molecule type" value="Genomic_DNA"/>
</dbReference>
<dbReference type="InterPro" id="IPR005181">
    <property type="entry name" value="SASA"/>
</dbReference>
<evidence type="ECO:0000259" key="3">
    <source>
        <dbReference type="Pfam" id="PF03629"/>
    </source>
</evidence>
<keyword evidence="5" id="KW-1185">Reference proteome</keyword>
<dbReference type="InterPro" id="IPR036514">
    <property type="entry name" value="SGNH_hydro_sf"/>
</dbReference>
<dbReference type="PROSITE" id="PS51257">
    <property type="entry name" value="PROKAR_LIPOPROTEIN"/>
    <property type="match status" value="1"/>
</dbReference>
<dbReference type="RefSeq" id="WP_208009200.1">
    <property type="nucleotide sequence ID" value="NZ_CP071796.1"/>
</dbReference>
<dbReference type="PANTHER" id="PTHR31988:SF19">
    <property type="entry name" value="9-O-ACETYL-N-ACETYLNEURAMINIC ACID DEACETYLASE-RELATED"/>
    <property type="match status" value="1"/>
</dbReference>
<dbReference type="Gene3D" id="3.40.50.1110">
    <property type="entry name" value="SGNH hydrolase"/>
    <property type="match status" value="1"/>
</dbReference>
<name>A0A975H5Y7_9BURK</name>
<dbReference type="InterPro" id="IPR052940">
    <property type="entry name" value="Carb_Esterase_6"/>
</dbReference>
<dbReference type="Proteomes" id="UP000663903">
    <property type="component" value="Chromosome"/>
</dbReference>
<feature type="chain" id="PRO_5037698803" description="Sialate O-acetylesterase domain-containing protein" evidence="2">
    <location>
        <begin position="38"/>
        <end position="332"/>
    </location>
</feature>
<evidence type="ECO:0000313" key="5">
    <source>
        <dbReference type="Proteomes" id="UP000663903"/>
    </source>
</evidence>
<feature type="signal peptide" evidence="2">
    <location>
        <begin position="1"/>
        <end position="37"/>
    </location>
</feature>